<dbReference type="PANTHER" id="PTHR28348:SF1">
    <property type="entry name" value="UPF0193 PROTEIN EVG1"/>
    <property type="match status" value="1"/>
</dbReference>
<comment type="caution">
    <text evidence="2">The sequence shown here is derived from an EMBL/GenBank/DDBJ whole genome shotgun (WGS) entry which is preliminary data.</text>
</comment>
<feature type="compositionally biased region" description="Polar residues" evidence="1">
    <location>
        <begin position="64"/>
        <end position="75"/>
    </location>
</feature>
<dbReference type="PANTHER" id="PTHR28348">
    <property type="entry name" value="UPF0193 PROTEIN EVG1"/>
    <property type="match status" value="1"/>
</dbReference>
<feature type="region of interest" description="Disordered" evidence="1">
    <location>
        <begin position="64"/>
        <end position="119"/>
    </location>
</feature>
<dbReference type="EMBL" id="MU069455">
    <property type="protein sequence ID" value="KAF5842779.1"/>
    <property type="molecule type" value="Genomic_DNA"/>
</dbReference>
<name>A0ABQ7H7F3_DUNSA</name>
<gene>
    <name evidence="2" type="ORF">DUNSADRAFT_5151</name>
</gene>
<reference evidence="2" key="1">
    <citation type="submission" date="2017-08" db="EMBL/GenBank/DDBJ databases">
        <authorList>
            <person name="Polle J.E."/>
            <person name="Barry K."/>
            <person name="Cushman J."/>
            <person name="Schmutz J."/>
            <person name="Tran D."/>
            <person name="Hathwaick L.T."/>
            <person name="Yim W.C."/>
            <person name="Jenkins J."/>
            <person name="Mckie-Krisberg Z.M."/>
            <person name="Prochnik S."/>
            <person name="Lindquist E."/>
            <person name="Dockter R.B."/>
            <person name="Adam C."/>
            <person name="Molina H."/>
            <person name="Bunkerborg J."/>
            <person name="Jin E."/>
            <person name="Buchheim M."/>
            <person name="Magnuson J."/>
        </authorList>
    </citation>
    <scope>NUCLEOTIDE SEQUENCE</scope>
    <source>
        <strain evidence="2">CCAP 19/18</strain>
    </source>
</reference>
<sequence length="247" mass="27100">MSFKPHNTKKDGLSNSGLSKETQALLDDAFKKRGLSLRGKEAAVNAIRGGDNGWVDTLQTGTAAFRSPASTQRTNVKVPKVGQATHRPMPGPPASFSGKRMQNAMPANEREQFVGVRPAPDRALEKDRLAQLMELGAKGVKEVESQKAAQEAARLAAARRKPVDPKEALIDELILEIQERREFLEAMRAAGRAKEYEQAIRAEIQARMTRLKSLGVETGMGAEQKPSYVPLPPWQREPSQPKGQKPS</sequence>
<feature type="region of interest" description="Disordered" evidence="1">
    <location>
        <begin position="215"/>
        <end position="247"/>
    </location>
</feature>
<keyword evidence="3" id="KW-1185">Reference proteome</keyword>
<evidence type="ECO:0000313" key="3">
    <source>
        <dbReference type="Proteomes" id="UP000815325"/>
    </source>
</evidence>
<dbReference type="Proteomes" id="UP000815325">
    <property type="component" value="Unassembled WGS sequence"/>
</dbReference>
<evidence type="ECO:0000256" key="1">
    <source>
        <dbReference type="SAM" id="MobiDB-lite"/>
    </source>
</evidence>
<evidence type="ECO:0000313" key="2">
    <source>
        <dbReference type="EMBL" id="KAF5842779.1"/>
    </source>
</evidence>
<accession>A0ABQ7H7F3</accession>
<protein>
    <submittedName>
        <fullName evidence="2">Uncharacterized protein</fullName>
    </submittedName>
</protein>
<proteinExistence type="predicted"/>
<feature type="compositionally biased region" description="Polar residues" evidence="1">
    <location>
        <begin position="237"/>
        <end position="247"/>
    </location>
</feature>
<organism evidence="2 3">
    <name type="scientific">Dunaliella salina</name>
    <name type="common">Green alga</name>
    <name type="synonym">Protococcus salinus</name>
    <dbReference type="NCBI Taxonomy" id="3046"/>
    <lineage>
        <taxon>Eukaryota</taxon>
        <taxon>Viridiplantae</taxon>
        <taxon>Chlorophyta</taxon>
        <taxon>core chlorophytes</taxon>
        <taxon>Chlorophyceae</taxon>
        <taxon>CS clade</taxon>
        <taxon>Chlamydomonadales</taxon>
        <taxon>Dunaliellaceae</taxon>
        <taxon>Dunaliella</taxon>
    </lineage>
</organism>
<dbReference type="InterPro" id="IPR007914">
    <property type="entry name" value="UPF0193"/>
</dbReference>
<feature type="region of interest" description="Disordered" evidence="1">
    <location>
        <begin position="1"/>
        <end position="20"/>
    </location>
</feature>
<dbReference type="Pfam" id="PF05250">
    <property type="entry name" value="UPF0193"/>
    <property type="match status" value="1"/>
</dbReference>